<dbReference type="Proteomes" id="UP000241434">
    <property type="component" value="Unassembled WGS sequence"/>
</dbReference>
<dbReference type="InterPro" id="IPR014535">
    <property type="entry name" value="Hpre_diP_synt_I"/>
</dbReference>
<comment type="caution">
    <text evidence="2">The sequence shown here is derived from an EMBL/GenBank/DDBJ whole genome shotgun (WGS) entry which is preliminary data.</text>
</comment>
<feature type="transmembrane region" description="Helical" evidence="1">
    <location>
        <begin position="138"/>
        <end position="160"/>
    </location>
</feature>
<keyword evidence="3" id="KW-1185">Reference proteome</keyword>
<reference evidence="2" key="1">
    <citation type="thesis" date="2015" institute="Rutgers" country="The State University of New Jersey, 14 College Farm Rd., New Brunswick, NJ, USA">
        <title>Ammonia toxicity in bacteria and its implications for treatment of and resource recovery from highly nitrogenous organic wastes.</title>
        <authorList>
            <person name="Luther A.K."/>
        </authorList>
    </citation>
    <scope>NUCLEOTIDE SEQUENCE</scope>
    <source>
        <strain evidence="2">RT-10B</strain>
    </source>
</reference>
<dbReference type="AlphaFoldDB" id="A0A2P7Q280"/>
<evidence type="ECO:0000256" key="1">
    <source>
        <dbReference type="SAM" id="Phobius"/>
    </source>
</evidence>
<sequence>MKKNNTQKLILLSLMVAYSLALYILETFIPNPLVALFPGAKLGLSNIITLICLLNFGFKDTFTILSVRIILSSIFAGPVSYLLFSIAGGYLSLAGMYLASKIKGFSIIGVSLCGAIMHNIGQLLMAAMIIENLSMISYLPFMLGASIVTGVFIGIVVKFANDSKAFSKIKTQ</sequence>
<feature type="transmembrane region" description="Helical" evidence="1">
    <location>
        <begin position="105"/>
        <end position="126"/>
    </location>
</feature>
<dbReference type="Pfam" id="PF07456">
    <property type="entry name" value="Hpre_diP_synt_I"/>
    <property type="match status" value="1"/>
</dbReference>
<feature type="transmembrane region" description="Helical" evidence="1">
    <location>
        <begin position="35"/>
        <end position="57"/>
    </location>
</feature>
<feature type="transmembrane region" description="Helical" evidence="1">
    <location>
        <begin position="9"/>
        <end position="29"/>
    </location>
</feature>
<dbReference type="InterPro" id="IPR010898">
    <property type="entry name" value="Hpre_diP_synth_I"/>
</dbReference>
<dbReference type="RefSeq" id="WP_106776051.1">
    <property type="nucleotide sequence ID" value="NZ_JBGGGQ010000002.1"/>
</dbReference>
<organism evidence="2 3">
    <name type="scientific">Peptostreptococcus russellii</name>
    <dbReference type="NCBI Taxonomy" id="215200"/>
    <lineage>
        <taxon>Bacteria</taxon>
        <taxon>Bacillati</taxon>
        <taxon>Bacillota</taxon>
        <taxon>Clostridia</taxon>
        <taxon>Peptostreptococcales</taxon>
        <taxon>Peptostreptococcaceae</taxon>
        <taxon>Peptostreptococcus</taxon>
    </lineage>
</organism>
<accession>A0A2P7Q280</accession>
<proteinExistence type="predicted"/>
<dbReference type="PIRSF" id="PIRSF027391">
    <property type="entry name" value="Hpre_diP_synt_I"/>
    <property type="match status" value="1"/>
</dbReference>
<dbReference type="Gene3D" id="1.10.1760.20">
    <property type="match status" value="1"/>
</dbReference>
<gene>
    <name evidence="2" type="ORF">UF10_01290</name>
</gene>
<keyword evidence="1" id="KW-1133">Transmembrane helix</keyword>
<feature type="transmembrane region" description="Helical" evidence="1">
    <location>
        <begin position="69"/>
        <end position="93"/>
    </location>
</feature>
<keyword evidence="1" id="KW-0472">Membrane</keyword>
<evidence type="ECO:0000313" key="3">
    <source>
        <dbReference type="Proteomes" id="UP000241434"/>
    </source>
</evidence>
<protein>
    <submittedName>
        <fullName evidence="2">Heptaprenyl diphosphate synthase</fullName>
    </submittedName>
</protein>
<keyword evidence="1" id="KW-0812">Transmembrane</keyword>
<name>A0A2P7Q280_9FIRM</name>
<dbReference type="OrthoDB" id="9799095at2"/>
<evidence type="ECO:0000313" key="2">
    <source>
        <dbReference type="EMBL" id="PSJ32068.1"/>
    </source>
</evidence>
<dbReference type="EMBL" id="JYGE01000002">
    <property type="protein sequence ID" value="PSJ32068.1"/>
    <property type="molecule type" value="Genomic_DNA"/>
</dbReference>